<dbReference type="Pfam" id="PF01063">
    <property type="entry name" value="Aminotran_4"/>
    <property type="match status" value="1"/>
</dbReference>
<dbReference type="FunFam" id="3.20.10.10:FF:000002">
    <property type="entry name" value="D-alanine aminotransferase"/>
    <property type="match status" value="1"/>
</dbReference>
<gene>
    <name evidence="7" type="primary">pabC</name>
    <name evidence="7" type="ORF">FZC85_23415</name>
</gene>
<dbReference type="GO" id="GO:0046394">
    <property type="term" value="P:carboxylic acid biosynthetic process"/>
    <property type="evidence" value="ECO:0007669"/>
    <property type="project" value="UniProtKB-ARBA"/>
</dbReference>
<dbReference type="InterPro" id="IPR036038">
    <property type="entry name" value="Aminotransferase-like"/>
</dbReference>
<dbReference type="GO" id="GO:0005829">
    <property type="term" value="C:cytosol"/>
    <property type="evidence" value="ECO:0007669"/>
    <property type="project" value="TreeGrafter"/>
</dbReference>
<proteinExistence type="inferred from homology"/>
<comment type="subunit">
    <text evidence="3">Homodimer.</text>
</comment>
<dbReference type="CDD" id="cd00449">
    <property type="entry name" value="PLPDE_IV"/>
    <property type="match status" value="1"/>
</dbReference>
<name>A0A5D4TQZ2_9BACI</name>
<evidence type="ECO:0000256" key="1">
    <source>
        <dbReference type="ARBA" id="ARBA00001933"/>
    </source>
</evidence>
<dbReference type="GO" id="GO:0008696">
    <property type="term" value="F:4-amino-4-deoxychorismate lyase activity"/>
    <property type="evidence" value="ECO:0007669"/>
    <property type="project" value="UniProtKB-EC"/>
</dbReference>
<dbReference type="InterPro" id="IPR001544">
    <property type="entry name" value="Aminotrans_IV"/>
</dbReference>
<comment type="caution">
    <text evidence="7">The sequence shown here is derived from an EMBL/GenBank/DDBJ whole genome shotgun (WGS) entry which is preliminary data.</text>
</comment>
<dbReference type="InterPro" id="IPR018300">
    <property type="entry name" value="Aminotrans_IV_CS"/>
</dbReference>
<dbReference type="Gene3D" id="3.20.10.10">
    <property type="entry name" value="D-amino Acid Aminotransferase, subunit A, domain 2"/>
    <property type="match status" value="1"/>
</dbReference>
<dbReference type="InterPro" id="IPR050571">
    <property type="entry name" value="Class-IV_PLP-Dep_Aminotrnsfr"/>
</dbReference>
<dbReference type="PROSITE" id="PS00770">
    <property type="entry name" value="AA_TRANSFER_CLASS_4"/>
    <property type="match status" value="1"/>
</dbReference>
<evidence type="ECO:0000256" key="4">
    <source>
        <dbReference type="ARBA" id="ARBA00022898"/>
    </source>
</evidence>
<dbReference type="Proteomes" id="UP000324269">
    <property type="component" value="Unassembled WGS sequence"/>
</dbReference>
<dbReference type="NCBIfam" id="NF005800">
    <property type="entry name" value="PRK07650.1"/>
    <property type="match status" value="1"/>
</dbReference>
<dbReference type="EC" id="4.1.3.38" evidence="7"/>
<dbReference type="RefSeq" id="WP_148971402.1">
    <property type="nucleotide sequence ID" value="NZ_CANLNA010000015.1"/>
</dbReference>
<accession>A0A5D4TQZ2</accession>
<comment type="similarity">
    <text evidence="2 5">Belongs to the class-IV pyridoxal-phosphate-dependent aminotransferase family.</text>
</comment>
<keyword evidence="7" id="KW-0456">Lyase</keyword>
<dbReference type="OrthoDB" id="9805628at2"/>
<dbReference type="EMBL" id="VTEZ01000018">
    <property type="protein sequence ID" value="TYS77241.1"/>
    <property type="molecule type" value="Genomic_DNA"/>
</dbReference>
<reference evidence="7 8" key="1">
    <citation type="submission" date="2019-08" db="EMBL/GenBank/DDBJ databases">
        <title>Bacillus genomes from the desert of Cuatro Cienegas, Coahuila.</title>
        <authorList>
            <person name="Olmedo-Alvarez G."/>
        </authorList>
    </citation>
    <scope>NUCLEOTIDE SEQUENCE [LARGE SCALE GENOMIC DNA]</scope>
    <source>
        <strain evidence="7 8">CH87b_3T</strain>
    </source>
</reference>
<dbReference type="InterPro" id="IPR043131">
    <property type="entry name" value="BCAT-like_N"/>
</dbReference>
<evidence type="ECO:0000256" key="5">
    <source>
        <dbReference type="RuleBase" id="RU004106"/>
    </source>
</evidence>
<keyword evidence="4 6" id="KW-0663">Pyridoxal phosphate</keyword>
<evidence type="ECO:0000256" key="3">
    <source>
        <dbReference type="ARBA" id="ARBA00011738"/>
    </source>
</evidence>
<organism evidence="7 8">
    <name type="scientific">Rossellomorea aquimaris</name>
    <dbReference type="NCBI Taxonomy" id="189382"/>
    <lineage>
        <taxon>Bacteria</taxon>
        <taxon>Bacillati</taxon>
        <taxon>Bacillota</taxon>
        <taxon>Bacilli</taxon>
        <taxon>Bacillales</taxon>
        <taxon>Bacillaceae</taxon>
        <taxon>Rossellomorea</taxon>
    </lineage>
</organism>
<sequence length="299" mass="33945">MYLYINGKIVHASEAVISPFDHGYLYGLGVFETFRTYEGHPFLLKDHLKRLSHGLKELNIAADLDEEKIKNAITTLLNKNGLKDAYCRFNISGGVGEIGLQTTPYEDATVILFQKELPLSLPLKEKEGVLLQLRRNTPETGERLKSHHYLNNMAAKREIGPSPHREGIFLTKEGHLCEGITSNLFWVKDAELYTPAVETGLLNGITRQFILALADRIQMPVREGMFGKEQLLDAHEVFFTNSVQEIIPVNKIDSVNFPGRNGEYSRLLYEQYSKYTGQLNSIEELEQGESCNEVREIRT</sequence>
<dbReference type="InterPro" id="IPR043132">
    <property type="entry name" value="BCAT-like_C"/>
</dbReference>
<evidence type="ECO:0000313" key="7">
    <source>
        <dbReference type="EMBL" id="TYS77241.1"/>
    </source>
</evidence>
<dbReference type="Gene3D" id="3.30.470.10">
    <property type="match status" value="1"/>
</dbReference>
<comment type="cofactor">
    <cofactor evidence="1 6">
        <name>pyridoxal 5'-phosphate</name>
        <dbReference type="ChEBI" id="CHEBI:597326"/>
    </cofactor>
</comment>
<evidence type="ECO:0000256" key="2">
    <source>
        <dbReference type="ARBA" id="ARBA00009320"/>
    </source>
</evidence>
<dbReference type="GO" id="GO:0008652">
    <property type="term" value="P:amino acid biosynthetic process"/>
    <property type="evidence" value="ECO:0007669"/>
    <property type="project" value="UniProtKB-ARBA"/>
</dbReference>
<dbReference type="PANTHER" id="PTHR42743">
    <property type="entry name" value="AMINO-ACID AMINOTRANSFERASE"/>
    <property type="match status" value="1"/>
</dbReference>
<protein>
    <submittedName>
        <fullName evidence="7">Aminodeoxychorismate lyase</fullName>
        <ecNumber evidence="7">4.1.3.38</ecNumber>
    </submittedName>
</protein>
<evidence type="ECO:0000313" key="8">
    <source>
        <dbReference type="Proteomes" id="UP000324269"/>
    </source>
</evidence>
<dbReference type="PANTHER" id="PTHR42743:SF11">
    <property type="entry name" value="AMINODEOXYCHORISMATE LYASE"/>
    <property type="match status" value="1"/>
</dbReference>
<dbReference type="AlphaFoldDB" id="A0A5D4TQZ2"/>
<dbReference type="SUPFAM" id="SSF56752">
    <property type="entry name" value="D-aminoacid aminotransferase-like PLP-dependent enzymes"/>
    <property type="match status" value="1"/>
</dbReference>
<evidence type="ECO:0000256" key="6">
    <source>
        <dbReference type="RuleBase" id="RU004516"/>
    </source>
</evidence>